<organism evidence="1 2">
    <name type="scientific">Romanomermis culicivorax</name>
    <name type="common">Nematode worm</name>
    <dbReference type="NCBI Taxonomy" id="13658"/>
    <lineage>
        <taxon>Eukaryota</taxon>
        <taxon>Metazoa</taxon>
        <taxon>Ecdysozoa</taxon>
        <taxon>Nematoda</taxon>
        <taxon>Enoplea</taxon>
        <taxon>Dorylaimia</taxon>
        <taxon>Mermithida</taxon>
        <taxon>Mermithoidea</taxon>
        <taxon>Mermithidae</taxon>
        <taxon>Romanomermis</taxon>
    </lineage>
</organism>
<evidence type="ECO:0000313" key="1">
    <source>
        <dbReference type="Proteomes" id="UP000887565"/>
    </source>
</evidence>
<dbReference type="WBParaSite" id="nRc.2.0.1.t28276-RA">
    <property type="protein sequence ID" value="nRc.2.0.1.t28276-RA"/>
    <property type="gene ID" value="nRc.2.0.1.g28276"/>
</dbReference>
<evidence type="ECO:0000313" key="2">
    <source>
        <dbReference type="WBParaSite" id="nRc.2.0.1.t28276-RA"/>
    </source>
</evidence>
<keyword evidence="1" id="KW-1185">Reference proteome</keyword>
<dbReference type="InterPro" id="IPR036116">
    <property type="entry name" value="FN3_sf"/>
</dbReference>
<dbReference type="AlphaFoldDB" id="A0A915JQV3"/>
<reference evidence="2" key="1">
    <citation type="submission" date="2022-11" db="UniProtKB">
        <authorList>
            <consortium name="WormBaseParasite"/>
        </authorList>
    </citation>
    <scope>IDENTIFICATION</scope>
</reference>
<proteinExistence type="predicted"/>
<dbReference type="Proteomes" id="UP000887565">
    <property type="component" value="Unplaced"/>
</dbReference>
<dbReference type="SUPFAM" id="SSF49265">
    <property type="entry name" value="Fibronectin type III"/>
    <property type="match status" value="1"/>
</dbReference>
<protein>
    <submittedName>
        <fullName evidence="2">Fibronectin type-III domain-containing protein</fullName>
    </submittedName>
</protein>
<name>A0A915JQV3_ROMCU</name>
<accession>A0A915JQV3</accession>
<sequence>FKGLYHVVTNDTYLIIDEPSDQHLSINITILNDYQSFKVQQFTLLVEEVAHYANLTAFPITPNCIGLLWTAYKTSDTKSIIYSTNITDNDSTVISLKDSSSAKCQDTVCSKLVCHTFIKPGTKYHCKIVGKTQQGVRKFETTTVGLTMKSLPGSLVVVDRTVDSLILNWTFFKNLEAKPRNIGFFYKKISDQKWRNLLNPEYQPLLESYSTTIKNLTSDSQYSIKYSTNYLSENVYNERFFQFDQIFEWTITAATLPDIYITPKMTNVEIVQKLDGNFTLQWKLSDPKVSVTQFIVMY</sequence>